<dbReference type="GO" id="GO:0008010">
    <property type="term" value="F:structural constituent of chitin-based larval cuticle"/>
    <property type="evidence" value="ECO:0007669"/>
    <property type="project" value="TreeGrafter"/>
</dbReference>
<proteinExistence type="predicted"/>
<feature type="compositionally biased region" description="Basic and acidic residues" evidence="2">
    <location>
        <begin position="217"/>
        <end position="266"/>
    </location>
</feature>
<reference evidence="4" key="1">
    <citation type="submission" date="2019-08" db="EMBL/GenBank/DDBJ databases">
        <title>The genome of the North American firefly Photinus pyralis.</title>
        <authorList>
            <consortium name="Photinus pyralis genome working group"/>
            <person name="Fallon T.R."/>
            <person name="Sander Lower S.E."/>
            <person name="Weng J.-K."/>
        </authorList>
    </citation>
    <scope>NUCLEOTIDE SEQUENCE</scope>
    <source>
        <strain evidence="4">TRF0915ILg1</strain>
        <tissue evidence="4">Whole body</tissue>
    </source>
</reference>
<feature type="signal peptide" evidence="3">
    <location>
        <begin position="1"/>
        <end position="16"/>
    </location>
</feature>
<name>A0A8K0CG18_IGNLU</name>
<feature type="region of interest" description="Disordered" evidence="2">
    <location>
        <begin position="210"/>
        <end position="266"/>
    </location>
</feature>
<gene>
    <name evidence="4" type="ORF">ILUMI_21562</name>
</gene>
<evidence type="ECO:0000313" key="5">
    <source>
        <dbReference type="Proteomes" id="UP000801492"/>
    </source>
</evidence>
<dbReference type="GO" id="GO:0062129">
    <property type="term" value="C:chitin-based extracellular matrix"/>
    <property type="evidence" value="ECO:0007669"/>
    <property type="project" value="TreeGrafter"/>
</dbReference>
<dbReference type="Pfam" id="PF00379">
    <property type="entry name" value="Chitin_bind_4"/>
    <property type="match status" value="1"/>
</dbReference>
<feature type="chain" id="PRO_5035474188" evidence="3">
    <location>
        <begin position="17"/>
        <end position="266"/>
    </location>
</feature>
<dbReference type="EMBL" id="VTPC01090150">
    <property type="protein sequence ID" value="KAF2884612.1"/>
    <property type="molecule type" value="Genomic_DNA"/>
</dbReference>
<evidence type="ECO:0000313" key="4">
    <source>
        <dbReference type="EMBL" id="KAF2884612.1"/>
    </source>
</evidence>
<dbReference type="PANTHER" id="PTHR10380">
    <property type="entry name" value="CUTICLE PROTEIN"/>
    <property type="match status" value="1"/>
</dbReference>
<evidence type="ECO:0000256" key="2">
    <source>
        <dbReference type="SAM" id="MobiDB-lite"/>
    </source>
</evidence>
<accession>A0A8K0CG18</accession>
<sequence>MNALVILAIAIAAVNAKPLGEQIVAVTQDTLGNYDLKYAINGISRAEHRDADGLVSGGFSYIDPHGVLRKTIYTAGKHGFHAIGTDIPLPVGDTPEVAIAKSAHIELLRAAQPVETVPVPAIPVAAPAAVVPAVRSISVAAPAAVLEVPRAIALPAAPAVASVALPAAPVVRSIALPAAPAVASVAVPVAPAVRSIALPAAPVAIAVAPDSPDTLDAEGRADKEKSSAKEDVVPDGKDEAEPDTDRSTTEMKKLKQQEKEEEINRK</sequence>
<dbReference type="PANTHER" id="PTHR10380:SF196">
    <property type="entry name" value="CUTICULAR PROTEIN 72EA"/>
    <property type="match status" value="1"/>
</dbReference>
<organism evidence="4 5">
    <name type="scientific">Ignelater luminosus</name>
    <name type="common">Cucubano</name>
    <name type="synonym">Pyrophorus luminosus</name>
    <dbReference type="NCBI Taxonomy" id="2038154"/>
    <lineage>
        <taxon>Eukaryota</taxon>
        <taxon>Metazoa</taxon>
        <taxon>Ecdysozoa</taxon>
        <taxon>Arthropoda</taxon>
        <taxon>Hexapoda</taxon>
        <taxon>Insecta</taxon>
        <taxon>Pterygota</taxon>
        <taxon>Neoptera</taxon>
        <taxon>Endopterygota</taxon>
        <taxon>Coleoptera</taxon>
        <taxon>Polyphaga</taxon>
        <taxon>Elateriformia</taxon>
        <taxon>Elateroidea</taxon>
        <taxon>Elateridae</taxon>
        <taxon>Agrypninae</taxon>
        <taxon>Pyrophorini</taxon>
        <taxon>Ignelater</taxon>
    </lineage>
</organism>
<dbReference type="InterPro" id="IPR050468">
    <property type="entry name" value="Cuticle_Struct_Prot"/>
</dbReference>
<dbReference type="OrthoDB" id="6515429at2759"/>
<protein>
    <submittedName>
        <fullName evidence="4">Uncharacterized protein</fullName>
    </submittedName>
</protein>
<dbReference type="Proteomes" id="UP000801492">
    <property type="component" value="Unassembled WGS sequence"/>
</dbReference>
<comment type="caution">
    <text evidence="4">The sequence shown here is derived from an EMBL/GenBank/DDBJ whole genome shotgun (WGS) entry which is preliminary data.</text>
</comment>
<evidence type="ECO:0000256" key="1">
    <source>
        <dbReference type="PROSITE-ProRule" id="PRU00497"/>
    </source>
</evidence>
<keyword evidence="3" id="KW-0732">Signal</keyword>
<evidence type="ECO:0000256" key="3">
    <source>
        <dbReference type="SAM" id="SignalP"/>
    </source>
</evidence>
<dbReference type="AlphaFoldDB" id="A0A8K0CG18"/>
<dbReference type="PROSITE" id="PS51155">
    <property type="entry name" value="CHIT_BIND_RR_2"/>
    <property type="match status" value="1"/>
</dbReference>
<dbReference type="InterPro" id="IPR000618">
    <property type="entry name" value="Insect_cuticle"/>
</dbReference>
<keyword evidence="5" id="KW-1185">Reference proteome</keyword>
<keyword evidence="1" id="KW-0193">Cuticle</keyword>